<keyword evidence="3" id="KW-0378">Hydrolase</keyword>
<dbReference type="Proteomes" id="UP001500002">
    <property type="component" value="Unassembled WGS sequence"/>
</dbReference>
<proteinExistence type="predicted"/>
<feature type="transmembrane region" description="Helical" evidence="1">
    <location>
        <begin position="340"/>
        <end position="360"/>
    </location>
</feature>
<dbReference type="InterPro" id="IPR001375">
    <property type="entry name" value="Peptidase_S9_cat"/>
</dbReference>
<keyword evidence="1" id="KW-1133">Transmembrane helix</keyword>
<organism evidence="3 4">
    <name type="scientific">Agromyces neolithicus</name>
    <dbReference type="NCBI Taxonomy" id="269420"/>
    <lineage>
        <taxon>Bacteria</taxon>
        <taxon>Bacillati</taxon>
        <taxon>Actinomycetota</taxon>
        <taxon>Actinomycetes</taxon>
        <taxon>Micrococcales</taxon>
        <taxon>Microbacteriaceae</taxon>
        <taxon>Agromyces</taxon>
    </lineage>
</organism>
<reference evidence="3 4" key="1">
    <citation type="journal article" date="2019" name="Int. J. Syst. Evol. Microbiol.">
        <title>The Global Catalogue of Microorganisms (GCM) 10K type strain sequencing project: providing services to taxonomists for standard genome sequencing and annotation.</title>
        <authorList>
            <consortium name="The Broad Institute Genomics Platform"/>
            <consortium name="The Broad Institute Genome Sequencing Center for Infectious Disease"/>
            <person name="Wu L."/>
            <person name="Ma J."/>
        </authorList>
    </citation>
    <scope>NUCLEOTIDE SEQUENCE [LARGE SCALE GENOMIC DNA]</scope>
    <source>
        <strain evidence="3 4">JCM 14322</strain>
    </source>
</reference>
<keyword evidence="1" id="KW-0812">Transmembrane</keyword>
<feature type="transmembrane region" description="Helical" evidence="1">
    <location>
        <begin position="381"/>
        <end position="400"/>
    </location>
</feature>
<dbReference type="RefSeq" id="WP_344294493.1">
    <property type="nucleotide sequence ID" value="NZ_BAAANJ010000004.1"/>
</dbReference>
<feature type="domain" description="Peptidase S9 prolyl oligopeptidase catalytic" evidence="2">
    <location>
        <begin position="125"/>
        <end position="295"/>
    </location>
</feature>
<sequence>MLPATTVRHRLPALITVIGLALGLALGLVFGSSSAIAAEQRNDSGYTTHDVSFENDGLTLHGTVLVPSTGASRHPAVVIVAGSGAREREDYLDEARAFATSGIVTLIYDKRTVGYSLTERSYSQLADDAIAGLRLLQARLDVDPARAGLWGHSEGGWVVPLAVATHADVGFVVIAGASAHPPAEVQAWSNCRYLVHAGFPERMCAPVGVNLTRLMVASGLFPEAGHDPLPVLAQVRAPALVLLAEFDRSTAPATSGSRFATALGDSPDATVCVVPRADHEFRASSNGFDESERVAAGYLQLAPAWIIALDGGSFDCPSDVVAQQIGAPESLSPLAWYESVPMQAAAAAVMLVAFLSYPVWALVRRSRGRRGTPPAARSARLVSAAGLVSLLATMCLLGYLTATGATEPIGPVVLGRPLVWLAVQVLALVVVTAAAWTAIAWWRARDRVAAGDHVRLIMLLIGATVFVPWAAWWGLFTV</sequence>
<dbReference type="Gene3D" id="3.40.50.1820">
    <property type="entry name" value="alpha/beta hydrolase"/>
    <property type="match status" value="1"/>
</dbReference>
<feature type="transmembrane region" description="Helical" evidence="1">
    <location>
        <begin position="420"/>
        <end position="442"/>
    </location>
</feature>
<evidence type="ECO:0000256" key="1">
    <source>
        <dbReference type="SAM" id="Phobius"/>
    </source>
</evidence>
<dbReference type="InterPro" id="IPR053145">
    <property type="entry name" value="AB_hydrolase_Est10"/>
</dbReference>
<dbReference type="GO" id="GO:0016787">
    <property type="term" value="F:hydrolase activity"/>
    <property type="evidence" value="ECO:0007669"/>
    <property type="project" value="UniProtKB-KW"/>
</dbReference>
<dbReference type="Pfam" id="PF00326">
    <property type="entry name" value="Peptidase_S9"/>
    <property type="match status" value="1"/>
</dbReference>
<dbReference type="InterPro" id="IPR029058">
    <property type="entry name" value="AB_hydrolase_fold"/>
</dbReference>
<dbReference type="PANTHER" id="PTHR43265">
    <property type="entry name" value="ESTERASE ESTD"/>
    <property type="match status" value="1"/>
</dbReference>
<evidence type="ECO:0000313" key="3">
    <source>
        <dbReference type="EMBL" id="GAA1805618.1"/>
    </source>
</evidence>
<dbReference type="PANTHER" id="PTHR43265:SF1">
    <property type="entry name" value="ESTERASE ESTD"/>
    <property type="match status" value="1"/>
</dbReference>
<keyword evidence="1" id="KW-0472">Membrane</keyword>
<keyword evidence="4" id="KW-1185">Reference proteome</keyword>
<evidence type="ECO:0000259" key="2">
    <source>
        <dbReference type="Pfam" id="PF00326"/>
    </source>
</evidence>
<dbReference type="EMBL" id="BAAANJ010000004">
    <property type="protein sequence ID" value="GAA1805618.1"/>
    <property type="molecule type" value="Genomic_DNA"/>
</dbReference>
<protein>
    <submittedName>
        <fullName evidence="3">Alpha/beta hydrolase</fullName>
    </submittedName>
</protein>
<evidence type="ECO:0000313" key="4">
    <source>
        <dbReference type="Proteomes" id="UP001500002"/>
    </source>
</evidence>
<name>A0ABN2M0Z7_9MICO</name>
<gene>
    <name evidence="3" type="ORF">GCM10009749_12190</name>
</gene>
<comment type="caution">
    <text evidence="3">The sequence shown here is derived from an EMBL/GenBank/DDBJ whole genome shotgun (WGS) entry which is preliminary data.</text>
</comment>
<feature type="transmembrane region" description="Helical" evidence="1">
    <location>
        <begin position="454"/>
        <end position="475"/>
    </location>
</feature>
<dbReference type="SUPFAM" id="SSF53474">
    <property type="entry name" value="alpha/beta-Hydrolases"/>
    <property type="match status" value="1"/>
</dbReference>
<accession>A0ABN2M0Z7</accession>